<organism evidence="1 2">
    <name type="scientific">Falsiroseomonas stagni DSM 19981</name>
    <dbReference type="NCBI Taxonomy" id="1123062"/>
    <lineage>
        <taxon>Bacteria</taxon>
        <taxon>Pseudomonadati</taxon>
        <taxon>Pseudomonadota</taxon>
        <taxon>Alphaproteobacteria</taxon>
        <taxon>Acetobacterales</taxon>
        <taxon>Roseomonadaceae</taxon>
        <taxon>Falsiroseomonas</taxon>
    </lineage>
</organism>
<evidence type="ECO:0000313" key="1">
    <source>
        <dbReference type="EMBL" id="SFK85051.1"/>
    </source>
</evidence>
<dbReference type="STRING" id="1123062.SAMN02745775_108236"/>
<dbReference type="AlphaFoldDB" id="A0A1I4CYV6"/>
<sequence length="78" mass="8773">MRPVPLLFLGIKRWQDIRPTDLSERVCGGDLAAFAAFYGMGDVEAGTTLLRSLRHVRDLLRKGQVEDALTFLERQVGE</sequence>
<protein>
    <submittedName>
        <fullName evidence="1">Uncharacterized protein</fullName>
    </submittedName>
</protein>
<proteinExistence type="predicted"/>
<dbReference type="EMBL" id="FOSQ01000008">
    <property type="protein sequence ID" value="SFK85051.1"/>
    <property type="molecule type" value="Genomic_DNA"/>
</dbReference>
<evidence type="ECO:0000313" key="2">
    <source>
        <dbReference type="Proteomes" id="UP000199473"/>
    </source>
</evidence>
<gene>
    <name evidence="1" type="ORF">SAMN02745775_108236</name>
</gene>
<accession>A0A1I4CYV6</accession>
<reference evidence="1 2" key="1">
    <citation type="submission" date="2016-10" db="EMBL/GenBank/DDBJ databases">
        <authorList>
            <person name="de Groot N.N."/>
        </authorList>
    </citation>
    <scope>NUCLEOTIDE SEQUENCE [LARGE SCALE GENOMIC DNA]</scope>
    <source>
        <strain evidence="1 2">DSM 19981</strain>
    </source>
</reference>
<dbReference type="Proteomes" id="UP000199473">
    <property type="component" value="Unassembled WGS sequence"/>
</dbReference>
<keyword evidence="2" id="KW-1185">Reference proteome</keyword>
<dbReference type="RefSeq" id="WP_092961672.1">
    <property type="nucleotide sequence ID" value="NZ_FOSQ01000008.1"/>
</dbReference>
<name>A0A1I4CYV6_9PROT</name>